<dbReference type="PANTHER" id="PTHR28090:SF1">
    <property type="entry name" value="PROTEIN ROT1"/>
    <property type="match status" value="1"/>
</dbReference>
<evidence type="ECO:0000313" key="13">
    <source>
        <dbReference type="EMBL" id="KAF2661921.1"/>
    </source>
</evidence>
<evidence type="ECO:0000256" key="8">
    <source>
        <dbReference type="ARBA" id="ARBA00023136"/>
    </source>
</evidence>
<evidence type="ECO:0000256" key="3">
    <source>
        <dbReference type="ARBA" id="ARBA00017291"/>
    </source>
</evidence>
<proteinExistence type="inferred from homology"/>
<evidence type="ECO:0000256" key="7">
    <source>
        <dbReference type="ARBA" id="ARBA00022989"/>
    </source>
</evidence>
<dbReference type="Proteomes" id="UP000799324">
    <property type="component" value="Unassembled WGS sequence"/>
</dbReference>
<dbReference type="Pfam" id="PF10681">
    <property type="entry name" value="Rot1"/>
    <property type="match status" value="1"/>
</dbReference>
<evidence type="ECO:0000256" key="5">
    <source>
        <dbReference type="ARBA" id="ARBA00022729"/>
    </source>
</evidence>
<keyword evidence="7 11" id="KW-1133">Transmembrane helix</keyword>
<comment type="similarity">
    <text evidence="2 10">Belongs to the ROT1 family.</text>
</comment>
<feature type="transmembrane region" description="Helical" evidence="11">
    <location>
        <begin position="226"/>
        <end position="243"/>
    </location>
</feature>
<reference evidence="13" key="1">
    <citation type="journal article" date="2020" name="Stud. Mycol.">
        <title>101 Dothideomycetes genomes: a test case for predicting lifestyles and emergence of pathogens.</title>
        <authorList>
            <person name="Haridas S."/>
            <person name="Albert R."/>
            <person name="Binder M."/>
            <person name="Bloem J."/>
            <person name="Labutti K."/>
            <person name="Salamov A."/>
            <person name="Andreopoulos B."/>
            <person name="Baker S."/>
            <person name="Barry K."/>
            <person name="Bills G."/>
            <person name="Bluhm B."/>
            <person name="Cannon C."/>
            <person name="Castanera R."/>
            <person name="Culley D."/>
            <person name="Daum C."/>
            <person name="Ezra D."/>
            <person name="Gonzalez J."/>
            <person name="Henrissat B."/>
            <person name="Kuo A."/>
            <person name="Liang C."/>
            <person name="Lipzen A."/>
            <person name="Lutzoni F."/>
            <person name="Magnuson J."/>
            <person name="Mondo S."/>
            <person name="Nolan M."/>
            <person name="Ohm R."/>
            <person name="Pangilinan J."/>
            <person name="Park H.-J."/>
            <person name="Ramirez L."/>
            <person name="Alfaro M."/>
            <person name="Sun H."/>
            <person name="Tritt A."/>
            <person name="Yoshinaga Y."/>
            <person name="Zwiers L.-H."/>
            <person name="Turgeon B."/>
            <person name="Goodwin S."/>
            <person name="Spatafora J."/>
            <person name="Crous P."/>
            <person name="Grigoriev I."/>
        </authorList>
    </citation>
    <scope>NUCLEOTIDE SEQUENCE</scope>
    <source>
        <strain evidence="13">CBS 122681</strain>
    </source>
</reference>
<keyword evidence="5 12" id="KW-0732">Signal</keyword>
<comment type="subcellular location">
    <subcellularLocation>
        <location evidence="1">Endoplasmic reticulum membrane</location>
        <topology evidence="1">Single-pass type I membrane protein</topology>
    </subcellularLocation>
</comment>
<dbReference type="GO" id="GO:0005789">
    <property type="term" value="C:endoplasmic reticulum membrane"/>
    <property type="evidence" value="ECO:0007669"/>
    <property type="project" value="UniProtKB-SubCell"/>
</dbReference>
<dbReference type="InterPro" id="IPR019623">
    <property type="entry name" value="Rot1"/>
</dbReference>
<dbReference type="PIRSF" id="PIRSF017290">
    <property type="entry name" value="ROT1_prd"/>
    <property type="match status" value="1"/>
</dbReference>
<evidence type="ECO:0000256" key="1">
    <source>
        <dbReference type="ARBA" id="ARBA00004115"/>
    </source>
</evidence>
<evidence type="ECO:0000256" key="10">
    <source>
        <dbReference type="PIRNR" id="PIRNR017290"/>
    </source>
</evidence>
<evidence type="ECO:0000256" key="6">
    <source>
        <dbReference type="ARBA" id="ARBA00022824"/>
    </source>
</evidence>
<sequence>MLRSIATAVVLSAGLASAQATGIAVTDLVGTWSSKSNSTLTGPGFYDPANEKFTEPKHPGISYSFTADGHFEESYYRAIANPNNPKCPKGIIQWQHGSFIKVDNGSLVLTPIAVDGRQLYSDPCTYKTAVYTRYNASELFERYEVLTDGYSNRTRLNLYKFDGSPMMPLYLAYSPPEMLPTTTLNPLTTSTPGGAKATSKVKRADLPLNHNAFDTRTPGKIRADRWWWFGVFMTASGAVLYLFF</sequence>
<name>A0A6A6TRG1_9PLEO</name>
<accession>A0A6A6TRG1</accession>
<keyword evidence="4 11" id="KW-0812">Transmembrane</keyword>
<dbReference type="GO" id="GO:0006458">
    <property type="term" value="P:'de novo' protein folding"/>
    <property type="evidence" value="ECO:0007669"/>
    <property type="project" value="InterPro"/>
</dbReference>
<dbReference type="EMBL" id="MU004291">
    <property type="protein sequence ID" value="KAF2661921.1"/>
    <property type="molecule type" value="Genomic_DNA"/>
</dbReference>
<gene>
    <name evidence="13" type="ORF">K491DRAFT_686901</name>
</gene>
<keyword evidence="6 10" id="KW-0256">Endoplasmic reticulum</keyword>
<dbReference type="OrthoDB" id="5327821at2759"/>
<keyword evidence="8 10" id="KW-0472">Membrane</keyword>
<feature type="chain" id="PRO_5025441338" description="Protein ROT1" evidence="12">
    <location>
        <begin position="21"/>
        <end position="244"/>
    </location>
</feature>
<dbReference type="PANTHER" id="PTHR28090">
    <property type="entry name" value="PROTEIN ROT1"/>
    <property type="match status" value="1"/>
</dbReference>
<keyword evidence="14" id="KW-1185">Reference proteome</keyword>
<dbReference type="AlphaFoldDB" id="A0A6A6TRG1"/>
<evidence type="ECO:0000256" key="4">
    <source>
        <dbReference type="ARBA" id="ARBA00022692"/>
    </source>
</evidence>
<evidence type="ECO:0000256" key="9">
    <source>
        <dbReference type="ARBA" id="ARBA00024969"/>
    </source>
</evidence>
<dbReference type="GO" id="GO:0051082">
    <property type="term" value="F:unfolded protein binding"/>
    <property type="evidence" value="ECO:0007669"/>
    <property type="project" value="TreeGrafter"/>
</dbReference>
<evidence type="ECO:0000313" key="14">
    <source>
        <dbReference type="Proteomes" id="UP000799324"/>
    </source>
</evidence>
<protein>
    <recommendedName>
        <fullName evidence="3 10">Protein ROT1</fullName>
    </recommendedName>
</protein>
<evidence type="ECO:0000256" key="11">
    <source>
        <dbReference type="SAM" id="Phobius"/>
    </source>
</evidence>
<evidence type="ECO:0000256" key="2">
    <source>
        <dbReference type="ARBA" id="ARBA00007149"/>
    </source>
</evidence>
<comment type="function">
    <text evidence="9 10">Required for normal levels of the cell wall 1,6-beta-glucan. Involved in a protein folding machinery chaperoning proteins acting in various physiological processes including cell wall synthesis and lysis of autophagic bodies.</text>
</comment>
<feature type="signal peptide" evidence="12">
    <location>
        <begin position="1"/>
        <end position="20"/>
    </location>
</feature>
<evidence type="ECO:0000256" key="12">
    <source>
        <dbReference type="SAM" id="SignalP"/>
    </source>
</evidence>
<organism evidence="13 14">
    <name type="scientific">Lophiostoma macrostomum CBS 122681</name>
    <dbReference type="NCBI Taxonomy" id="1314788"/>
    <lineage>
        <taxon>Eukaryota</taxon>
        <taxon>Fungi</taxon>
        <taxon>Dikarya</taxon>
        <taxon>Ascomycota</taxon>
        <taxon>Pezizomycotina</taxon>
        <taxon>Dothideomycetes</taxon>
        <taxon>Pleosporomycetidae</taxon>
        <taxon>Pleosporales</taxon>
        <taxon>Lophiostomataceae</taxon>
        <taxon>Lophiostoma</taxon>
    </lineage>
</organism>